<keyword evidence="3 5" id="KW-0687">Ribonucleoprotein</keyword>
<dbReference type="InterPro" id="IPR023574">
    <property type="entry name" value="Ribosomal_uL4_dom_sf"/>
</dbReference>
<feature type="region of interest" description="Disordered" evidence="6">
    <location>
        <begin position="51"/>
        <end position="74"/>
    </location>
</feature>
<organism evidence="7 8">
    <name type="scientific">Fannyhessea vaginae PB189-T1-4</name>
    <dbReference type="NCBI Taxonomy" id="866774"/>
    <lineage>
        <taxon>Bacteria</taxon>
        <taxon>Bacillati</taxon>
        <taxon>Actinomycetota</taxon>
        <taxon>Coriobacteriia</taxon>
        <taxon>Coriobacteriales</taxon>
        <taxon>Atopobiaceae</taxon>
        <taxon>Fannyhessea</taxon>
    </lineage>
</organism>
<dbReference type="NCBIfam" id="TIGR03953">
    <property type="entry name" value="rplD_bact"/>
    <property type="match status" value="1"/>
</dbReference>
<evidence type="ECO:0000256" key="5">
    <source>
        <dbReference type="HAMAP-Rule" id="MF_01328"/>
    </source>
</evidence>
<evidence type="ECO:0000313" key="8">
    <source>
        <dbReference type="Proteomes" id="UP000004431"/>
    </source>
</evidence>
<keyword evidence="5" id="KW-0699">rRNA-binding</keyword>
<dbReference type="SUPFAM" id="SSF52166">
    <property type="entry name" value="Ribosomal protein L4"/>
    <property type="match status" value="1"/>
</dbReference>
<keyword evidence="8" id="KW-1185">Reference proteome</keyword>
<dbReference type="Proteomes" id="UP000004431">
    <property type="component" value="Unassembled WGS sequence"/>
</dbReference>
<evidence type="ECO:0000256" key="3">
    <source>
        <dbReference type="ARBA" id="ARBA00023274"/>
    </source>
</evidence>
<dbReference type="RefSeq" id="WP_006304448.1">
    <property type="nucleotide sequence ID" value="NZ_AEDQ01000029.1"/>
</dbReference>
<keyword evidence="2 5" id="KW-0689">Ribosomal protein</keyword>
<dbReference type="PANTHER" id="PTHR10746">
    <property type="entry name" value="50S RIBOSOMAL PROTEIN L4"/>
    <property type="match status" value="1"/>
</dbReference>
<dbReference type="GO" id="GO:0005840">
    <property type="term" value="C:ribosome"/>
    <property type="evidence" value="ECO:0007669"/>
    <property type="project" value="UniProtKB-KW"/>
</dbReference>
<protein>
    <recommendedName>
        <fullName evidence="4 5">Large ribosomal subunit protein uL4</fullName>
    </recommendedName>
</protein>
<name>A0ABP2J382_9ACTN</name>
<proteinExistence type="inferred from homology"/>
<keyword evidence="5" id="KW-0694">RNA-binding</keyword>
<comment type="caution">
    <text evidence="7">The sequence shown here is derived from an EMBL/GenBank/DDBJ whole genome shotgun (WGS) entry which is preliminary data.</text>
</comment>
<evidence type="ECO:0000313" key="7">
    <source>
        <dbReference type="EMBL" id="EFL43793.1"/>
    </source>
</evidence>
<dbReference type="Gene3D" id="3.40.1370.10">
    <property type="match status" value="1"/>
</dbReference>
<evidence type="ECO:0000256" key="1">
    <source>
        <dbReference type="ARBA" id="ARBA00010528"/>
    </source>
</evidence>
<comment type="function">
    <text evidence="5">Forms part of the polypeptide exit tunnel.</text>
</comment>
<sequence>MSKIDVLNVEGKKADAVELSSNVFGIEPNIAVVHQVVVAYEACLRQGTHSTKNRSAVSGGGVKPFRQKGTGRARQGTIRAPQWAGGGVVFGPTPHSHALRSNKKEKKLAMRSVLSGKVADGELVLLDKLAFEEPSCKQAAAIIKALGLQDKRVTLVVDDDDVVSYLSFRNLPKVIIYAASEVNTRILIDNAALVMTVAVAKQLEEALN</sequence>
<reference evidence="7 8" key="1">
    <citation type="submission" date="2010-08" db="EMBL/GenBank/DDBJ databases">
        <authorList>
            <person name="Durkin A.S."/>
            <person name="Madupu R."/>
            <person name="Torralba M."/>
            <person name="Gillis M."/>
            <person name="Methe B."/>
            <person name="Sutton G."/>
            <person name="Nelson K.E."/>
        </authorList>
    </citation>
    <scope>NUCLEOTIDE SEQUENCE [LARGE SCALE GENOMIC DNA]</scope>
    <source>
        <strain evidence="7 8">PB189-T1-4</strain>
    </source>
</reference>
<dbReference type="PANTHER" id="PTHR10746:SF6">
    <property type="entry name" value="LARGE RIBOSOMAL SUBUNIT PROTEIN UL4M"/>
    <property type="match status" value="1"/>
</dbReference>
<gene>
    <name evidence="5 7" type="primary">rplD</name>
    <name evidence="7" type="ORF">HMPREF9248_0585</name>
</gene>
<dbReference type="HAMAP" id="MF_01328_B">
    <property type="entry name" value="Ribosomal_uL4_B"/>
    <property type="match status" value="1"/>
</dbReference>
<dbReference type="EMBL" id="AEDQ01000029">
    <property type="protein sequence ID" value="EFL43793.1"/>
    <property type="molecule type" value="Genomic_DNA"/>
</dbReference>
<dbReference type="InterPro" id="IPR002136">
    <property type="entry name" value="Ribosomal_uL4"/>
</dbReference>
<accession>A0ABP2J382</accession>
<evidence type="ECO:0000256" key="6">
    <source>
        <dbReference type="SAM" id="MobiDB-lite"/>
    </source>
</evidence>
<dbReference type="InterPro" id="IPR013005">
    <property type="entry name" value="Ribosomal_uL4-like"/>
</dbReference>
<evidence type="ECO:0000256" key="2">
    <source>
        <dbReference type="ARBA" id="ARBA00022980"/>
    </source>
</evidence>
<evidence type="ECO:0000256" key="4">
    <source>
        <dbReference type="ARBA" id="ARBA00035244"/>
    </source>
</evidence>
<comment type="similarity">
    <text evidence="1 5">Belongs to the universal ribosomal protein uL4 family.</text>
</comment>
<comment type="subunit">
    <text evidence="5">Part of the 50S ribosomal subunit.</text>
</comment>
<dbReference type="Pfam" id="PF00573">
    <property type="entry name" value="Ribosomal_L4"/>
    <property type="match status" value="1"/>
</dbReference>
<comment type="function">
    <text evidence="5">One of the primary rRNA binding proteins, this protein initially binds near the 5'-end of the 23S rRNA. It is important during the early stages of 50S assembly. It makes multiple contacts with different domains of the 23S rRNA in the assembled 50S subunit and ribosome.</text>
</comment>